<dbReference type="KEGG" id="sphl:LPB140_09650"/>
<name>A0A1L3JF41_9SPHN</name>
<keyword evidence="1" id="KW-0540">Nuclease</keyword>
<protein>
    <recommendedName>
        <fullName evidence="6">DNA mismatch repair MutH/Type II restriction enzyme Sau3AI domain-containing protein</fullName>
    </recommendedName>
</protein>
<reference evidence="4 5" key="1">
    <citation type="submission" date="2016-11" db="EMBL/GenBank/DDBJ databases">
        <title>Sphingorhabdus sp. LPB0140, isolated from marine environment.</title>
        <authorList>
            <person name="Kim E."/>
            <person name="Yi H."/>
        </authorList>
    </citation>
    <scope>NUCLEOTIDE SEQUENCE [LARGE SCALE GENOMIC DNA]</scope>
    <source>
        <strain evidence="4 5">LPB0140</strain>
    </source>
</reference>
<dbReference type="GO" id="GO:0004519">
    <property type="term" value="F:endonuclease activity"/>
    <property type="evidence" value="ECO:0007669"/>
    <property type="project" value="UniProtKB-KW"/>
</dbReference>
<proteinExistence type="predicted"/>
<evidence type="ECO:0008006" key="6">
    <source>
        <dbReference type="Google" id="ProtNLM"/>
    </source>
</evidence>
<evidence type="ECO:0000256" key="3">
    <source>
        <dbReference type="ARBA" id="ARBA00022801"/>
    </source>
</evidence>
<dbReference type="InterPro" id="IPR037057">
    <property type="entry name" value="DNA_rep_MutH/T2_RE_sf"/>
</dbReference>
<dbReference type="GO" id="GO:0003677">
    <property type="term" value="F:DNA binding"/>
    <property type="evidence" value="ECO:0007669"/>
    <property type="project" value="InterPro"/>
</dbReference>
<evidence type="ECO:0000313" key="5">
    <source>
        <dbReference type="Proteomes" id="UP000242561"/>
    </source>
</evidence>
<dbReference type="InterPro" id="IPR011335">
    <property type="entry name" value="Restrct_endonuc-II-like"/>
</dbReference>
<dbReference type="Proteomes" id="UP000242561">
    <property type="component" value="Chromosome"/>
</dbReference>
<evidence type="ECO:0000313" key="4">
    <source>
        <dbReference type="EMBL" id="APG63761.1"/>
    </source>
</evidence>
<gene>
    <name evidence="4" type="ORF">LPB140_09650</name>
</gene>
<evidence type="ECO:0000256" key="2">
    <source>
        <dbReference type="ARBA" id="ARBA00022759"/>
    </source>
</evidence>
<keyword evidence="3" id="KW-0378">Hydrolase</keyword>
<dbReference type="GO" id="GO:0016787">
    <property type="term" value="F:hydrolase activity"/>
    <property type="evidence" value="ECO:0007669"/>
    <property type="project" value="UniProtKB-KW"/>
</dbReference>
<organism evidence="4 5">
    <name type="scientific">Sphingorhabdus lutea</name>
    <dbReference type="NCBI Taxonomy" id="1913578"/>
    <lineage>
        <taxon>Bacteria</taxon>
        <taxon>Pseudomonadati</taxon>
        <taxon>Pseudomonadota</taxon>
        <taxon>Alphaproteobacteria</taxon>
        <taxon>Sphingomonadales</taxon>
        <taxon>Sphingomonadaceae</taxon>
        <taxon>Sphingorhabdus</taxon>
    </lineage>
</organism>
<evidence type="ECO:0000256" key="1">
    <source>
        <dbReference type="ARBA" id="ARBA00022722"/>
    </source>
</evidence>
<accession>A0A1L3JF41</accession>
<dbReference type="SUPFAM" id="SSF52980">
    <property type="entry name" value="Restriction endonuclease-like"/>
    <property type="match status" value="1"/>
</dbReference>
<keyword evidence="2" id="KW-0255">Endonuclease</keyword>
<dbReference type="EMBL" id="CP018154">
    <property type="protein sequence ID" value="APG63761.1"/>
    <property type="molecule type" value="Genomic_DNA"/>
</dbReference>
<keyword evidence="5" id="KW-1185">Reference proteome</keyword>
<sequence>MAVTMIDPIQVMKTPFSDSHLLQKLNKFVCVLRVVGNNFADHSYIHAVHEVDLDVETKKIIEEDYETIRAQISQKGLKSLSGKMGKLIQPRTKGAGHGSISRAFYARKEFLKRVMPI</sequence>
<dbReference type="Gene3D" id="3.40.600.10">
    <property type="entry name" value="DNA mismatch repair MutH/Restriction endonuclease, type II"/>
    <property type="match status" value="1"/>
</dbReference>
<dbReference type="AlphaFoldDB" id="A0A1L3JF41"/>